<protein>
    <submittedName>
        <fullName evidence="2">Phage tail protein</fullName>
    </submittedName>
</protein>
<proteinExistence type="predicted"/>
<dbReference type="Gene3D" id="2.40.50.230">
    <property type="entry name" value="Gp5 N-terminal domain"/>
    <property type="match status" value="1"/>
</dbReference>
<dbReference type="SUPFAM" id="SSF69349">
    <property type="entry name" value="Phage fibre proteins"/>
    <property type="match status" value="1"/>
</dbReference>
<sequence>MNLDSSNLERAAVGPGGLFYGVYPALVLDIMDPETQGRVKVGLPWAPDGKGSRYEAWARLATLMAGNNRGTWFVPEVNDEVLVAFEGGNPRRPYIIGSLWNGADVPPERMDSAGDNNIKTILSRQGVRITLDDTVGAVKLRLETPNGQSIILNDTDNSLLAEDSNGNSIRLDAGGITVIATSEISLSASTAKIEAGLVTVSAGMSQFSGVVQCDTLITNAVVSSSYTPGAGNIW</sequence>
<dbReference type="InterPro" id="IPR006531">
    <property type="entry name" value="Gp5/Vgr_OB"/>
</dbReference>
<gene>
    <name evidence="2" type="ORF">KSZ_56300</name>
</gene>
<dbReference type="Pfam" id="PF04717">
    <property type="entry name" value="Phage_base_V"/>
    <property type="match status" value="1"/>
</dbReference>
<dbReference type="RefSeq" id="WP_201365165.1">
    <property type="nucleotide sequence ID" value="NZ_BNJJ01000018.1"/>
</dbReference>
<evidence type="ECO:0000313" key="3">
    <source>
        <dbReference type="Proteomes" id="UP000635565"/>
    </source>
</evidence>
<reference evidence="2 3" key="1">
    <citation type="journal article" date="2021" name="Int. J. Syst. Evol. Microbiol.">
        <title>Reticulibacter mediterranei gen. nov., sp. nov., within the new family Reticulibacteraceae fam. nov., and Ktedonospora formicarum gen. nov., sp. nov., Ktedonobacter robiniae sp. nov., Dictyobacter formicarum sp. nov. and Dictyobacter arantiisoli sp. nov., belonging to the class Ktedonobacteria.</title>
        <authorList>
            <person name="Yabe S."/>
            <person name="Zheng Y."/>
            <person name="Wang C.M."/>
            <person name="Sakai Y."/>
            <person name="Abe K."/>
            <person name="Yokota A."/>
            <person name="Donadio S."/>
            <person name="Cavaletti L."/>
            <person name="Monciardini P."/>
        </authorList>
    </citation>
    <scope>NUCLEOTIDE SEQUENCE [LARGE SCALE GENOMIC DNA]</scope>
    <source>
        <strain evidence="2 3">SOSP1-9</strain>
    </source>
</reference>
<evidence type="ECO:0000313" key="2">
    <source>
        <dbReference type="EMBL" id="GHO87624.1"/>
    </source>
</evidence>
<dbReference type="EMBL" id="BNJJ01000018">
    <property type="protein sequence ID" value="GHO87624.1"/>
    <property type="molecule type" value="Genomic_DNA"/>
</dbReference>
<keyword evidence="3" id="KW-1185">Reference proteome</keyword>
<feature type="domain" description="Gp5/Type VI secretion system Vgr protein OB-fold" evidence="1">
    <location>
        <begin position="23"/>
        <end position="100"/>
    </location>
</feature>
<organism evidence="2 3">
    <name type="scientific">Dictyobacter formicarum</name>
    <dbReference type="NCBI Taxonomy" id="2778368"/>
    <lineage>
        <taxon>Bacteria</taxon>
        <taxon>Bacillati</taxon>
        <taxon>Chloroflexota</taxon>
        <taxon>Ktedonobacteria</taxon>
        <taxon>Ktedonobacterales</taxon>
        <taxon>Dictyobacteraceae</taxon>
        <taxon>Dictyobacter</taxon>
    </lineage>
</organism>
<name>A0ABQ3VPM6_9CHLR</name>
<evidence type="ECO:0000259" key="1">
    <source>
        <dbReference type="Pfam" id="PF04717"/>
    </source>
</evidence>
<accession>A0ABQ3VPM6</accession>
<dbReference type="SUPFAM" id="SSF69255">
    <property type="entry name" value="gp5 N-terminal domain-like"/>
    <property type="match status" value="1"/>
</dbReference>
<dbReference type="InterPro" id="IPR037026">
    <property type="entry name" value="Vgr_OB-fold_dom_sf"/>
</dbReference>
<comment type="caution">
    <text evidence="2">The sequence shown here is derived from an EMBL/GenBank/DDBJ whole genome shotgun (WGS) entry which is preliminary data.</text>
</comment>
<dbReference type="Proteomes" id="UP000635565">
    <property type="component" value="Unassembled WGS sequence"/>
</dbReference>